<proteinExistence type="predicted"/>
<organism evidence="2 3">
    <name type="scientific">Paenibacillus piri</name>
    <dbReference type="NCBI Taxonomy" id="2547395"/>
    <lineage>
        <taxon>Bacteria</taxon>
        <taxon>Bacillati</taxon>
        <taxon>Bacillota</taxon>
        <taxon>Bacilli</taxon>
        <taxon>Bacillales</taxon>
        <taxon>Paenibacillaceae</taxon>
        <taxon>Paenibacillus</taxon>
    </lineage>
</organism>
<keyword evidence="3" id="KW-1185">Reference proteome</keyword>
<protein>
    <submittedName>
        <fullName evidence="2">Uncharacterized protein</fullName>
    </submittedName>
</protein>
<evidence type="ECO:0000313" key="2">
    <source>
        <dbReference type="EMBL" id="TDF96360.1"/>
    </source>
</evidence>
<comment type="caution">
    <text evidence="2">The sequence shown here is derived from an EMBL/GenBank/DDBJ whole genome shotgun (WGS) entry which is preliminary data.</text>
</comment>
<name>A0A4R5KP20_9BACL</name>
<dbReference type="RefSeq" id="WP_133230721.1">
    <property type="nucleotide sequence ID" value="NZ_SMRT01000008.1"/>
</dbReference>
<feature type="region of interest" description="Disordered" evidence="1">
    <location>
        <begin position="1"/>
        <end position="52"/>
    </location>
</feature>
<evidence type="ECO:0000313" key="3">
    <source>
        <dbReference type="Proteomes" id="UP000295636"/>
    </source>
</evidence>
<accession>A0A4R5KP20</accession>
<evidence type="ECO:0000256" key="1">
    <source>
        <dbReference type="SAM" id="MobiDB-lite"/>
    </source>
</evidence>
<dbReference type="Proteomes" id="UP000295636">
    <property type="component" value="Unassembled WGS sequence"/>
</dbReference>
<gene>
    <name evidence="2" type="ORF">E1757_18460</name>
</gene>
<sequence>MQCVRDVGGLHAGKTVQGRPRQGERPGSGGITASVDIRAGDRRVKQGRRQSQRVATTVCPVRRVRGARWLTVGAAGRTAWIRRDIGIDR</sequence>
<dbReference type="EMBL" id="SMRT01000008">
    <property type="protein sequence ID" value="TDF96360.1"/>
    <property type="molecule type" value="Genomic_DNA"/>
</dbReference>
<dbReference type="AlphaFoldDB" id="A0A4R5KP20"/>
<reference evidence="2 3" key="1">
    <citation type="submission" date="2019-03" db="EMBL/GenBank/DDBJ databases">
        <title>This is whole genome sequence of Paenibacillus sp MS74 strain.</title>
        <authorList>
            <person name="Trinh H.N."/>
        </authorList>
    </citation>
    <scope>NUCLEOTIDE SEQUENCE [LARGE SCALE GENOMIC DNA]</scope>
    <source>
        <strain evidence="2 3">MS74</strain>
    </source>
</reference>